<dbReference type="InterPro" id="IPR000408">
    <property type="entry name" value="Reg_chr_condens"/>
</dbReference>
<proteinExistence type="predicted"/>
<dbReference type="EMBL" id="SSOP01000043">
    <property type="protein sequence ID" value="KAB5593208.1"/>
    <property type="molecule type" value="Genomic_DNA"/>
</dbReference>
<dbReference type="PROSITE" id="PS00626">
    <property type="entry name" value="RCC1_2"/>
    <property type="match status" value="2"/>
</dbReference>
<dbReference type="PANTHER" id="PTHR22870">
    <property type="entry name" value="REGULATOR OF CHROMOSOME CONDENSATION"/>
    <property type="match status" value="1"/>
</dbReference>
<dbReference type="InterPro" id="IPR051210">
    <property type="entry name" value="Ub_ligase/GEF_domain"/>
</dbReference>
<keyword evidence="1" id="KW-0677">Repeat</keyword>
<dbReference type="AlphaFoldDB" id="A0A5N5QNP4"/>
<dbReference type="PROSITE" id="PS50012">
    <property type="entry name" value="RCC1_3"/>
    <property type="match status" value="4"/>
</dbReference>
<dbReference type="Proteomes" id="UP000383932">
    <property type="component" value="Unassembled WGS sequence"/>
</dbReference>
<reference evidence="3 4" key="1">
    <citation type="journal article" date="2019" name="Fungal Biol. Biotechnol.">
        <title>Draft genome sequence of fastidious pathogen Ceratobasidium theobromae, which causes vascular-streak dieback in Theobroma cacao.</title>
        <authorList>
            <person name="Ali S.S."/>
            <person name="Asman A."/>
            <person name="Shao J."/>
            <person name="Firmansyah A.P."/>
            <person name="Susilo A.W."/>
            <person name="Rosmana A."/>
            <person name="McMahon P."/>
            <person name="Junaid M."/>
            <person name="Guest D."/>
            <person name="Kheng T.Y."/>
            <person name="Meinhardt L.W."/>
            <person name="Bailey B.A."/>
        </authorList>
    </citation>
    <scope>NUCLEOTIDE SEQUENCE [LARGE SCALE GENOMIC DNA]</scope>
    <source>
        <strain evidence="3 4">CT2</strain>
    </source>
</reference>
<evidence type="ECO:0000313" key="3">
    <source>
        <dbReference type="EMBL" id="KAB5593208.1"/>
    </source>
</evidence>
<gene>
    <name evidence="3" type="ORF">CTheo_3371</name>
</gene>
<evidence type="ECO:0000256" key="2">
    <source>
        <dbReference type="PROSITE-ProRule" id="PRU00235"/>
    </source>
</evidence>
<evidence type="ECO:0008006" key="5">
    <source>
        <dbReference type="Google" id="ProtNLM"/>
    </source>
</evidence>
<dbReference type="Pfam" id="PF00415">
    <property type="entry name" value="RCC1"/>
    <property type="match status" value="1"/>
</dbReference>
<feature type="repeat" description="RCC1" evidence="2">
    <location>
        <begin position="6"/>
        <end position="55"/>
    </location>
</feature>
<dbReference type="Pfam" id="PF13540">
    <property type="entry name" value="RCC1_2"/>
    <property type="match status" value="1"/>
</dbReference>
<feature type="repeat" description="RCC1" evidence="2">
    <location>
        <begin position="365"/>
        <end position="421"/>
    </location>
</feature>
<feature type="repeat" description="RCC1" evidence="2">
    <location>
        <begin position="314"/>
        <end position="365"/>
    </location>
</feature>
<comment type="caution">
    <text evidence="3">The sequence shown here is derived from an EMBL/GenBank/DDBJ whole genome shotgun (WGS) entry which is preliminary data.</text>
</comment>
<protein>
    <recommendedName>
        <fullName evidence="5">RCC1/BLIP-II protein</fullName>
    </recommendedName>
</protein>
<feature type="repeat" description="RCC1" evidence="2">
    <location>
        <begin position="196"/>
        <end position="266"/>
    </location>
</feature>
<dbReference type="OrthoDB" id="5370059at2759"/>
<organism evidence="3 4">
    <name type="scientific">Ceratobasidium theobromae</name>
    <dbReference type="NCBI Taxonomy" id="1582974"/>
    <lineage>
        <taxon>Eukaryota</taxon>
        <taxon>Fungi</taxon>
        <taxon>Dikarya</taxon>
        <taxon>Basidiomycota</taxon>
        <taxon>Agaricomycotina</taxon>
        <taxon>Agaricomycetes</taxon>
        <taxon>Cantharellales</taxon>
        <taxon>Ceratobasidiaceae</taxon>
        <taxon>Ceratobasidium</taxon>
    </lineage>
</organism>
<accession>A0A5N5QNP4</accession>
<evidence type="ECO:0000256" key="1">
    <source>
        <dbReference type="ARBA" id="ARBA00022737"/>
    </source>
</evidence>
<dbReference type="SUPFAM" id="SSF50985">
    <property type="entry name" value="RCC1/BLIP-II"/>
    <property type="match status" value="2"/>
</dbReference>
<sequence>MSSTMLRLYAAGSNGRGQLGSADCDDHHTFVLVSEGLSITKLACGANHTLALLDTGELWACGDATRGQLLRSESSDVFRRIAFNPASYGLDGYTISGIAACWETTFISLTPITSFNSHPSEGSDVIVSFGANDFGDRGVGPSPPIAEPTTISFQNVEFPGIPTPHQIRVRELATGPHHIVASLDVWAAPHEAEPVSVLVGWGASRHGQLGSVPAAPTPKSKSQFRPGAHATHTIDKPIVIAVYRDEGSRPRRIAAGSQHTLVLHNSGRITRFGSSRRGQLDIPKLFPNNEMNARQIGCTWMASLIASCDSLSGWRIDACGSSNHGQLGRGDNPSPGSVALPAHATSTQFHQLASGSEHVLVHAGNEVWAWGWNEHGNLGIGHQEDVHTPVRVWPPEAEIGNEERVINVWAGCGTSWILIKCENPEGN</sequence>
<dbReference type="PANTHER" id="PTHR22870:SF466">
    <property type="entry name" value="ANKYRIN REPEAT-CONTAINING PROTEIN"/>
    <property type="match status" value="1"/>
</dbReference>
<dbReference type="PRINTS" id="PR00633">
    <property type="entry name" value="RCCNDNSATION"/>
</dbReference>
<dbReference type="Gene3D" id="2.130.10.30">
    <property type="entry name" value="Regulator of chromosome condensation 1/beta-lactamase-inhibitor protein II"/>
    <property type="match status" value="2"/>
</dbReference>
<name>A0A5N5QNP4_9AGAM</name>
<dbReference type="InterPro" id="IPR009091">
    <property type="entry name" value="RCC1/BLIP-II"/>
</dbReference>
<evidence type="ECO:0000313" key="4">
    <source>
        <dbReference type="Proteomes" id="UP000383932"/>
    </source>
</evidence>
<keyword evidence="4" id="KW-1185">Reference proteome</keyword>